<proteinExistence type="inferred from homology"/>
<keyword evidence="3" id="KW-0731">Sigma factor</keyword>
<feature type="domain" description="RNA polymerase sigma factor 70 region 4 type 2" evidence="6">
    <location>
        <begin position="131"/>
        <end position="181"/>
    </location>
</feature>
<evidence type="ECO:0000313" key="7">
    <source>
        <dbReference type="EMBL" id="TCD02852.1"/>
    </source>
</evidence>
<keyword evidence="4" id="KW-0804">Transcription</keyword>
<dbReference type="Gene3D" id="1.10.10.10">
    <property type="entry name" value="Winged helix-like DNA-binding domain superfamily/Winged helix DNA-binding domain"/>
    <property type="match status" value="1"/>
</dbReference>
<evidence type="ECO:0000259" key="5">
    <source>
        <dbReference type="Pfam" id="PF04542"/>
    </source>
</evidence>
<evidence type="ECO:0000256" key="3">
    <source>
        <dbReference type="ARBA" id="ARBA00023082"/>
    </source>
</evidence>
<reference evidence="7 8" key="1">
    <citation type="submission" date="2019-02" db="EMBL/GenBank/DDBJ databases">
        <title>Pedobacter sp. RP-1-14 sp. nov., isolated from Arctic soil.</title>
        <authorList>
            <person name="Dahal R.H."/>
        </authorList>
    </citation>
    <scope>NUCLEOTIDE SEQUENCE [LARGE SCALE GENOMIC DNA]</scope>
    <source>
        <strain evidence="7 8">RP-1-14</strain>
    </source>
</reference>
<dbReference type="CDD" id="cd06171">
    <property type="entry name" value="Sigma70_r4"/>
    <property type="match status" value="1"/>
</dbReference>
<feature type="domain" description="RNA polymerase sigma-70 region 2" evidence="5">
    <location>
        <begin position="34"/>
        <end position="97"/>
    </location>
</feature>
<dbReference type="PANTHER" id="PTHR43133">
    <property type="entry name" value="RNA POLYMERASE ECF-TYPE SIGMA FACTO"/>
    <property type="match status" value="1"/>
</dbReference>
<dbReference type="RefSeq" id="WP_131592876.1">
    <property type="nucleotide sequence ID" value="NZ_SJSL01000001.1"/>
</dbReference>
<evidence type="ECO:0000256" key="2">
    <source>
        <dbReference type="ARBA" id="ARBA00023015"/>
    </source>
</evidence>
<dbReference type="EMBL" id="SJSL01000001">
    <property type="protein sequence ID" value="TCD02852.1"/>
    <property type="molecule type" value="Genomic_DNA"/>
</dbReference>
<keyword evidence="2" id="KW-0805">Transcription regulation</keyword>
<dbReference type="Proteomes" id="UP000293347">
    <property type="component" value="Unassembled WGS sequence"/>
</dbReference>
<accession>A0A4R0NPD9</accession>
<dbReference type="InterPro" id="IPR014284">
    <property type="entry name" value="RNA_pol_sigma-70_dom"/>
</dbReference>
<comment type="caution">
    <text evidence="7">The sequence shown here is derived from an EMBL/GenBank/DDBJ whole genome shotgun (WGS) entry which is preliminary data.</text>
</comment>
<protein>
    <submittedName>
        <fullName evidence="7">RNA polymerase sigma-70 factor</fullName>
    </submittedName>
</protein>
<dbReference type="Pfam" id="PF08281">
    <property type="entry name" value="Sigma70_r4_2"/>
    <property type="match status" value="1"/>
</dbReference>
<dbReference type="GO" id="GO:0016987">
    <property type="term" value="F:sigma factor activity"/>
    <property type="evidence" value="ECO:0007669"/>
    <property type="project" value="UniProtKB-KW"/>
</dbReference>
<dbReference type="Gene3D" id="1.10.1740.10">
    <property type="match status" value="1"/>
</dbReference>
<evidence type="ECO:0000256" key="4">
    <source>
        <dbReference type="ARBA" id="ARBA00023163"/>
    </source>
</evidence>
<name>A0A4R0NPD9_9SPHI</name>
<dbReference type="SUPFAM" id="SSF88659">
    <property type="entry name" value="Sigma3 and sigma4 domains of RNA polymerase sigma factors"/>
    <property type="match status" value="1"/>
</dbReference>
<gene>
    <name evidence="7" type="ORF">EZ437_02365</name>
</gene>
<dbReference type="InterPro" id="IPR014327">
    <property type="entry name" value="RNA_pol_sigma70_bacteroid"/>
</dbReference>
<dbReference type="NCBIfam" id="TIGR02937">
    <property type="entry name" value="sigma70-ECF"/>
    <property type="match status" value="1"/>
</dbReference>
<keyword evidence="8" id="KW-1185">Reference proteome</keyword>
<comment type="similarity">
    <text evidence="1">Belongs to the sigma-70 factor family. ECF subfamily.</text>
</comment>
<dbReference type="Pfam" id="PF04542">
    <property type="entry name" value="Sigma70_r2"/>
    <property type="match status" value="1"/>
</dbReference>
<dbReference type="NCBIfam" id="TIGR02985">
    <property type="entry name" value="Sig70_bacteroi1"/>
    <property type="match status" value="1"/>
</dbReference>
<dbReference type="SUPFAM" id="SSF88946">
    <property type="entry name" value="Sigma2 domain of RNA polymerase sigma factors"/>
    <property type="match status" value="1"/>
</dbReference>
<organism evidence="7 8">
    <name type="scientific">Pedobacter psychroterrae</name>
    <dbReference type="NCBI Taxonomy" id="2530453"/>
    <lineage>
        <taxon>Bacteria</taxon>
        <taxon>Pseudomonadati</taxon>
        <taxon>Bacteroidota</taxon>
        <taxon>Sphingobacteriia</taxon>
        <taxon>Sphingobacteriales</taxon>
        <taxon>Sphingobacteriaceae</taxon>
        <taxon>Pedobacter</taxon>
    </lineage>
</organism>
<dbReference type="InterPro" id="IPR036388">
    <property type="entry name" value="WH-like_DNA-bd_sf"/>
</dbReference>
<dbReference type="InterPro" id="IPR007627">
    <property type="entry name" value="RNA_pol_sigma70_r2"/>
</dbReference>
<dbReference type="InterPro" id="IPR013325">
    <property type="entry name" value="RNA_pol_sigma_r2"/>
</dbReference>
<dbReference type="AlphaFoldDB" id="A0A4R0NPD9"/>
<dbReference type="InterPro" id="IPR039425">
    <property type="entry name" value="RNA_pol_sigma-70-like"/>
</dbReference>
<evidence type="ECO:0000313" key="8">
    <source>
        <dbReference type="Proteomes" id="UP000293347"/>
    </source>
</evidence>
<evidence type="ECO:0000259" key="6">
    <source>
        <dbReference type="Pfam" id="PF08281"/>
    </source>
</evidence>
<dbReference type="PANTHER" id="PTHR43133:SF46">
    <property type="entry name" value="RNA POLYMERASE SIGMA-70 FACTOR ECF SUBFAMILY"/>
    <property type="match status" value="1"/>
</dbReference>
<sequence length="195" mass="22640">MLADIKMQAYDKLSDQELIALLRQRKHAAFTEIYNRHWTTLFIHAVKMLKDEDEAVDVIQDVFTALWHKSADLDINTSLTAYLYTSVRNRIISVIRHGKVHEDYMDSLSQLLKEGDFVTDNQVRFNELTVQIEKEISSLPGKMRQIFIMSRVNGLTHKQISSELNISEETVKKQIYNALKILKVKLSPCVFLMIL</sequence>
<dbReference type="InterPro" id="IPR013324">
    <property type="entry name" value="RNA_pol_sigma_r3/r4-like"/>
</dbReference>
<dbReference type="OrthoDB" id="659569at2"/>
<dbReference type="InterPro" id="IPR013249">
    <property type="entry name" value="RNA_pol_sigma70_r4_t2"/>
</dbReference>
<dbReference type="GO" id="GO:0003677">
    <property type="term" value="F:DNA binding"/>
    <property type="evidence" value="ECO:0007669"/>
    <property type="project" value="InterPro"/>
</dbReference>
<evidence type="ECO:0000256" key="1">
    <source>
        <dbReference type="ARBA" id="ARBA00010641"/>
    </source>
</evidence>
<dbReference type="GO" id="GO:0006352">
    <property type="term" value="P:DNA-templated transcription initiation"/>
    <property type="evidence" value="ECO:0007669"/>
    <property type="project" value="InterPro"/>
</dbReference>